<dbReference type="AlphaFoldDB" id="A0A1I4YUE3"/>
<evidence type="ECO:0000313" key="4">
    <source>
        <dbReference type="Proteomes" id="UP000183107"/>
    </source>
</evidence>
<feature type="region of interest" description="Disordered" evidence="1">
    <location>
        <begin position="1"/>
        <end position="31"/>
    </location>
</feature>
<feature type="transmembrane region" description="Helical" evidence="2">
    <location>
        <begin position="88"/>
        <end position="109"/>
    </location>
</feature>
<evidence type="ECO:0000256" key="2">
    <source>
        <dbReference type="SAM" id="Phobius"/>
    </source>
</evidence>
<dbReference type="EMBL" id="FOVJ01000001">
    <property type="protein sequence ID" value="SFN41655.1"/>
    <property type="molecule type" value="Genomic_DNA"/>
</dbReference>
<evidence type="ECO:0000313" key="3">
    <source>
        <dbReference type="EMBL" id="SFN41655.1"/>
    </source>
</evidence>
<dbReference type="Proteomes" id="UP000183107">
    <property type="component" value="Unassembled WGS sequence"/>
</dbReference>
<evidence type="ECO:0000256" key="1">
    <source>
        <dbReference type="SAM" id="MobiDB-lite"/>
    </source>
</evidence>
<reference evidence="4" key="1">
    <citation type="submission" date="2016-10" db="EMBL/GenBank/DDBJ databases">
        <authorList>
            <person name="Varghese N."/>
        </authorList>
    </citation>
    <scope>NUCLEOTIDE SEQUENCE [LARGE SCALE GENOMIC DNA]</scope>
    <source>
        <strain evidence="4">Nsp8</strain>
    </source>
</reference>
<keyword evidence="2" id="KW-1133">Transmembrane helix</keyword>
<gene>
    <name evidence="3" type="ORF">SAMN05216386_0891</name>
</gene>
<proteinExistence type="predicted"/>
<keyword evidence="2" id="KW-0812">Transmembrane</keyword>
<keyword evidence="4" id="KW-1185">Reference proteome</keyword>
<protein>
    <submittedName>
        <fullName evidence="3">Uncharacterized protein</fullName>
    </submittedName>
</protein>
<feature type="transmembrane region" description="Helical" evidence="2">
    <location>
        <begin position="130"/>
        <end position="154"/>
    </location>
</feature>
<name>A0A1I4YUE3_9PROT</name>
<accession>A0A1I4YUE3</accession>
<keyword evidence="2" id="KW-0472">Membrane</keyword>
<organism evidence="3 4">
    <name type="scientific">Nitrosospira briensis</name>
    <dbReference type="NCBI Taxonomy" id="35799"/>
    <lineage>
        <taxon>Bacteria</taxon>
        <taxon>Pseudomonadati</taxon>
        <taxon>Pseudomonadota</taxon>
        <taxon>Betaproteobacteria</taxon>
        <taxon>Nitrosomonadales</taxon>
        <taxon>Nitrosomonadaceae</taxon>
        <taxon>Nitrosospira</taxon>
    </lineage>
</organism>
<dbReference type="RefSeq" id="WP_074795011.1">
    <property type="nucleotide sequence ID" value="NZ_FOVJ01000001.1"/>
</dbReference>
<sequence length="162" mass="17684">MIEPEIKDGGARKEKKSDLAAESEAPGSADEVQQFSLNDEIELVGSASTQTNKSAVAVGLNKEIEKFSTSDQIALGDLEIRKQFASKIVWLFIGSNIFVMIALGTGFWSDYSQLASRIITQDHRIIDNKVIMTLLGATTVQLGAVIYTMTQAIFPTQSVKKQ</sequence>
<feature type="compositionally biased region" description="Basic and acidic residues" evidence="1">
    <location>
        <begin position="1"/>
        <end position="19"/>
    </location>
</feature>